<evidence type="ECO:0008006" key="4">
    <source>
        <dbReference type="Google" id="ProtNLM"/>
    </source>
</evidence>
<gene>
    <name evidence="2" type="ordered locus">AXY_09530</name>
</gene>
<evidence type="ECO:0000256" key="1">
    <source>
        <dbReference type="SAM" id="Phobius"/>
    </source>
</evidence>
<name>K0IXA0_AMPXN</name>
<dbReference type="Pfam" id="PF06961">
    <property type="entry name" value="DUF1294"/>
    <property type="match status" value="1"/>
</dbReference>
<dbReference type="Proteomes" id="UP000006294">
    <property type="component" value="Chromosome"/>
</dbReference>
<proteinExistence type="predicted"/>
<sequence>MKKIYMLLIIINLCSLIIMKVDKSRARNNQWRIPEMNIWLISLLGGSVGTYIGMKLFRHKTKHLSFKIGIPLLILIQALTLIML</sequence>
<dbReference type="InterPro" id="IPR012156">
    <property type="entry name" value="Cold_shock_CspA"/>
</dbReference>
<dbReference type="PIRSF" id="PIRSF002599">
    <property type="entry name" value="Cold_shock_A"/>
    <property type="match status" value="1"/>
</dbReference>
<dbReference type="KEGG" id="axl:AXY_09530"/>
<accession>K0IXA0</accession>
<dbReference type="EMBL" id="AP012050">
    <property type="protein sequence ID" value="BAM47085.1"/>
    <property type="molecule type" value="Genomic_DNA"/>
</dbReference>
<dbReference type="AlphaFoldDB" id="K0IXA0"/>
<organism evidence="2 3">
    <name type="scientific">Amphibacillus xylanus (strain ATCC 51415 / DSM 6626 / JCM 7361 / LMG 17667 / NBRC 15112 / Ep01)</name>
    <dbReference type="NCBI Taxonomy" id="698758"/>
    <lineage>
        <taxon>Bacteria</taxon>
        <taxon>Bacillati</taxon>
        <taxon>Bacillota</taxon>
        <taxon>Bacilli</taxon>
        <taxon>Bacillales</taxon>
        <taxon>Bacillaceae</taxon>
        <taxon>Amphibacillus</taxon>
    </lineage>
</organism>
<dbReference type="InterPro" id="IPR010718">
    <property type="entry name" value="DUF1294"/>
</dbReference>
<protein>
    <recommendedName>
        <fullName evidence="4">DUF1294 domain-containing protein</fullName>
    </recommendedName>
</protein>
<dbReference type="RefSeq" id="WP_015009690.1">
    <property type="nucleotide sequence ID" value="NC_018704.1"/>
</dbReference>
<evidence type="ECO:0000313" key="3">
    <source>
        <dbReference type="Proteomes" id="UP000006294"/>
    </source>
</evidence>
<dbReference type="GO" id="GO:0003676">
    <property type="term" value="F:nucleic acid binding"/>
    <property type="evidence" value="ECO:0007669"/>
    <property type="project" value="InterPro"/>
</dbReference>
<dbReference type="STRING" id="698758.AXY_09530"/>
<evidence type="ECO:0000313" key="2">
    <source>
        <dbReference type="EMBL" id="BAM47085.1"/>
    </source>
</evidence>
<keyword evidence="1" id="KW-1133">Transmembrane helix</keyword>
<keyword evidence="1" id="KW-0812">Transmembrane</keyword>
<dbReference type="eggNOG" id="COG3326">
    <property type="taxonomic scope" value="Bacteria"/>
</dbReference>
<dbReference type="HOGENOM" id="CLU_091970_3_0_9"/>
<dbReference type="OrthoDB" id="1698854at2"/>
<keyword evidence="3" id="KW-1185">Reference proteome</keyword>
<feature type="transmembrane region" description="Helical" evidence="1">
    <location>
        <begin position="64"/>
        <end position="83"/>
    </location>
</feature>
<keyword evidence="1" id="KW-0472">Membrane</keyword>
<reference evidence="2 3" key="1">
    <citation type="submission" date="2011-01" db="EMBL/GenBank/DDBJ databases">
        <title>Whole genome sequence of Amphibacillus xylinus NBRC 15112.</title>
        <authorList>
            <person name="Nakazawa H."/>
            <person name="Katano Y."/>
            <person name="Nakamura S."/>
            <person name="Sasagawa M."/>
            <person name="Fukada J."/>
            <person name="Arai T."/>
            <person name="Sasakura N."/>
            <person name="Mochizuki D."/>
            <person name="Hosoyama A."/>
            <person name="Harada K."/>
            <person name="Horikawa H."/>
            <person name="Kato Y."/>
            <person name="Harada T."/>
            <person name="Sasaki K."/>
            <person name="Sekiguchi M."/>
            <person name="Hodoyama M."/>
            <person name="Nishiko R."/>
            <person name="Narita H."/>
            <person name="Hanamaki A."/>
            <person name="Hata C."/>
            <person name="Konno Y."/>
            <person name="Niimura Y."/>
            <person name="Yamazaki S."/>
            <person name="Fujita N."/>
        </authorList>
    </citation>
    <scope>NUCLEOTIDE SEQUENCE [LARGE SCALE GENOMIC DNA]</scope>
    <source>
        <strain evidence="3">ATCC 51415 / DSM 6626 / JCM 7361 / LMG 17667 / NBRC 15112 / Ep01</strain>
    </source>
</reference>